<dbReference type="GO" id="GO:0042138">
    <property type="term" value="P:meiotic DNA double-strand break formation"/>
    <property type="evidence" value="ECO:0007669"/>
    <property type="project" value="InterPro"/>
</dbReference>
<protein>
    <submittedName>
        <fullName evidence="1">Uncharacterized protein</fullName>
    </submittedName>
</protein>
<organism evidence="1 2">
    <name type="scientific">Dillenia turbinata</name>
    <dbReference type="NCBI Taxonomy" id="194707"/>
    <lineage>
        <taxon>Eukaryota</taxon>
        <taxon>Viridiplantae</taxon>
        <taxon>Streptophyta</taxon>
        <taxon>Embryophyta</taxon>
        <taxon>Tracheophyta</taxon>
        <taxon>Spermatophyta</taxon>
        <taxon>Magnoliopsida</taxon>
        <taxon>eudicotyledons</taxon>
        <taxon>Gunneridae</taxon>
        <taxon>Pentapetalae</taxon>
        <taxon>Dilleniales</taxon>
        <taxon>Dilleniaceae</taxon>
        <taxon>Dillenia</taxon>
    </lineage>
</organism>
<proteinExistence type="predicted"/>
<dbReference type="Proteomes" id="UP001370490">
    <property type="component" value="Unassembled WGS sequence"/>
</dbReference>
<dbReference type="PANTHER" id="PTHR37176:SF1">
    <property type="entry name" value="PROTEIN DOUBLE-STRAND BREAK FORMATION"/>
    <property type="match status" value="1"/>
</dbReference>
<dbReference type="AlphaFoldDB" id="A0AAN8Z6X7"/>
<reference evidence="1 2" key="1">
    <citation type="submission" date="2023-12" db="EMBL/GenBank/DDBJ databases">
        <title>A high-quality genome assembly for Dillenia turbinata (Dilleniales).</title>
        <authorList>
            <person name="Chanderbali A."/>
        </authorList>
    </citation>
    <scope>NUCLEOTIDE SEQUENCE [LARGE SCALE GENOMIC DNA]</scope>
    <source>
        <strain evidence="1">LSX21</strain>
        <tissue evidence="1">Leaf</tissue>
    </source>
</reference>
<dbReference type="InterPro" id="IPR044969">
    <property type="entry name" value="DFO"/>
</dbReference>
<dbReference type="PANTHER" id="PTHR37176">
    <property type="entry name" value="F10K1.23"/>
    <property type="match status" value="1"/>
</dbReference>
<evidence type="ECO:0000313" key="2">
    <source>
        <dbReference type="Proteomes" id="UP001370490"/>
    </source>
</evidence>
<sequence length="251" mass="28661">MSDAVEEQLSFFRICIENRRLDDGTLRVLESLLVSKDVKLLLEVRSRLIDFLRSESLNVIHEFAEKSVDQKLCLIEFLVRAFALVGDVESCLALRYEALTLRDIKSSSHPWLQVSYVEWLTFAENSLDSGFYSIAGRACENALSCLLVDDTVDLKAHDCQDKVQAGERIKHIKDISRKLAASRSVQVQTSEYLKKKTIEQNKVEQNKSNCAKRPHFASSSFRDGIKKRNSRNLHKRQRLQKFGSGSHATKI</sequence>
<comment type="caution">
    <text evidence="1">The sequence shown here is derived from an EMBL/GenBank/DDBJ whole genome shotgun (WGS) entry which is preliminary data.</text>
</comment>
<keyword evidence="2" id="KW-1185">Reference proteome</keyword>
<evidence type="ECO:0000313" key="1">
    <source>
        <dbReference type="EMBL" id="KAK6927137.1"/>
    </source>
</evidence>
<gene>
    <name evidence="1" type="ORF">RJ641_008856</name>
</gene>
<dbReference type="EMBL" id="JBAMMX010000015">
    <property type="protein sequence ID" value="KAK6927137.1"/>
    <property type="molecule type" value="Genomic_DNA"/>
</dbReference>
<accession>A0AAN8Z6X7</accession>
<name>A0AAN8Z6X7_9MAGN</name>